<reference evidence="1 2" key="1">
    <citation type="journal article" date="2018" name="New Phytol.">
        <title>Phylogenomics of Endogonaceae and evolution of mycorrhizas within Mucoromycota.</title>
        <authorList>
            <person name="Chang Y."/>
            <person name="Desiro A."/>
            <person name="Na H."/>
            <person name="Sandor L."/>
            <person name="Lipzen A."/>
            <person name="Clum A."/>
            <person name="Barry K."/>
            <person name="Grigoriev I.V."/>
            <person name="Martin F.M."/>
            <person name="Stajich J.E."/>
            <person name="Smith M.E."/>
            <person name="Bonito G."/>
            <person name="Spatafora J.W."/>
        </authorList>
    </citation>
    <scope>NUCLEOTIDE SEQUENCE [LARGE SCALE GENOMIC DNA]</scope>
    <source>
        <strain evidence="1 2">GMNB39</strain>
    </source>
</reference>
<accession>A0A433D9R0</accession>
<dbReference type="Proteomes" id="UP000268093">
    <property type="component" value="Unassembled WGS sequence"/>
</dbReference>
<comment type="caution">
    <text evidence="1">The sequence shown here is derived from an EMBL/GenBank/DDBJ whole genome shotgun (WGS) entry which is preliminary data.</text>
</comment>
<keyword evidence="2" id="KW-1185">Reference proteome</keyword>
<proteinExistence type="predicted"/>
<gene>
    <name evidence="1" type="ORF">BC936DRAFT_145542</name>
</gene>
<organism evidence="1 2">
    <name type="scientific">Jimgerdemannia flammicorona</name>
    <dbReference type="NCBI Taxonomy" id="994334"/>
    <lineage>
        <taxon>Eukaryota</taxon>
        <taxon>Fungi</taxon>
        <taxon>Fungi incertae sedis</taxon>
        <taxon>Mucoromycota</taxon>
        <taxon>Mucoromycotina</taxon>
        <taxon>Endogonomycetes</taxon>
        <taxon>Endogonales</taxon>
        <taxon>Endogonaceae</taxon>
        <taxon>Jimgerdemannia</taxon>
    </lineage>
</organism>
<name>A0A433D9R0_9FUNG</name>
<dbReference type="EMBL" id="RBNI01004336">
    <property type="protein sequence ID" value="RUP47608.1"/>
    <property type="molecule type" value="Genomic_DNA"/>
</dbReference>
<sequence>MAELPADSTEGGTDGNTGLGEDEGEGGCPDITRGVEQQRVVGGKNETLKEDGNDIEEKNTPEDVADGTGHSLAGVLGFTSRDAHKLGTLEGKAGGQKYTNGALKTANKRSRIAIVPEPDRPLATDRTSIDKNSYFQSKPKRK</sequence>
<dbReference type="OrthoDB" id="10613984at2759"/>
<dbReference type="AlphaFoldDB" id="A0A433D9R0"/>
<protein>
    <submittedName>
        <fullName evidence="1">Uncharacterized protein</fullName>
    </submittedName>
</protein>
<evidence type="ECO:0000313" key="2">
    <source>
        <dbReference type="Proteomes" id="UP000268093"/>
    </source>
</evidence>
<evidence type="ECO:0000313" key="1">
    <source>
        <dbReference type="EMBL" id="RUP47608.1"/>
    </source>
</evidence>